<feature type="region of interest" description="Disordered" evidence="1">
    <location>
        <begin position="1"/>
        <end position="21"/>
    </location>
</feature>
<dbReference type="Proteomes" id="UP001066276">
    <property type="component" value="Chromosome 8"/>
</dbReference>
<evidence type="ECO:0000313" key="3">
    <source>
        <dbReference type="Proteomes" id="UP001066276"/>
    </source>
</evidence>
<dbReference type="EMBL" id="JANPWB010000012">
    <property type="protein sequence ID" value="KAJ1120857.1"/>
    <property type="molecule type" value="Genomic_DNA"/>
</dbReference>
<accession>A0AAV7P0Y7</accession>
<proteinExistence type="predicted"/>
<gene>
    <name evidence="2" type="ORF">NDU88_009006</name>
</gene>
<feature type="compositionally biased region" description="Polar residues" evidence="1">
    <location>
        <begin position="71"/>
        <end position="85"/>
    </location>
</feature>
<keyword evidence="3" id="KW-1185">Reference proteome</keyword>
<feature type="region of interest" description="Disordered" evidence="1">
    <location>
        <begin position="46"/>
        <end position="85"/>
    </location>
</feature>
<feature type="compositionally biased region" description="Polar residues" evidence="1">
    <location>
        <begin position="1"/>
        <end position="11"/>
    </location>
</feature>
<sequence length="85" mass="8767">MWPASRTSASLAPTGPGTVEPGLGLYVGAPVPWSAVVLFTGAVTPPDRPEWASTRTSHAPITQPEAGVVSSPVTLENSPYSPKAR</sequence>
<reference evidence="2" key="1">
    <citation type="journal article" date="2022" name="bioRxiv">
        <title>Sequencing and chromosome-scale assembly of the giantPleurodeles waltlgenome.</title>
        <authorList>
            <person name="Brown T."/>
            <person name="Elewa A."/>
            <person name="Iarovenko S."/>
            <person name="Subramanian E."/>
            <person name="Araus A.J."/>
            <person name="Petzold A."/>
            <person name="Susuki M."/>
            <person name="Suzuki K.-i.T."/>
            <person name="Hayashi T."/>
            <person name="Toyoda A."/>
            <person name="Oliveira C."/>
            <person name="Osipova E."/>
            <person name="Leigh N.D."/>
            <person name="Simon A."/>
            <person name="Yun M.H."/>
        </authorList>
    </citation>
    <scope>NUCLEOTIDE SEQUENCE</scope>
    <source>
        <strain evidence="2">20211129_DDA</strain>
        <tissue evidence="2">Liver</tissue>
    </source>
</reference>
<dbReference type="AlphaFoldDB" id="A0AAV7P0Y7"/>
<comment type="caution">
    <text evidence="2">The sequence shown here is derived from an EMBL/GenBank/DDBJ whole genome shotgun (WGS) entry which is preliminary data.</text>
</comment>
<name>A0AAV7P0Y7_PLEWA</name>
<evidence type="ECO:0000256" key="1">
    <source>
        <dbReference type="SAM" id="MobiDB-lite"/>
    </source>
</evidence>
<evidence type="ECO:0000313" key="2">
    <source>
        <dbReference type="EMBL" id="KAJ1120857.1"/>
    </source>
</evidence>
<protein>
    <submittedName>
        <fullName evidence="2">Uncharacterized protein</fullName>
    </submittedName>
</protein>
<organism evidence="2 3">
    <name type="scientific">Pleurodeles waltl</name>
    <name type="common">Iberian ribbed newt</name>
    <dbReference type="NCBI Taxonomy" id="8319"/>
    <lineage>
        <taxon>Eukaryota</taxon>
        <taxon>Metazoa</taxon>
        <taxon>Chordata</taxon>
        <taxon>Craniata</taxon>
        <taxon>Vertebrata</taxon>
        <taxon>Euteleostomi</taxon>
        <taxon>Amphibia</taxon>
        <taxon>Batrachia</taxon>
        <taxon>Caudata</taxon>
        <taxon>Salamandroidea</taxon>
        <taxon>Salamandridae</taxon>
        <taxon>Pleurodelinae</taxon>
        <taxon>Pleurodeles</taxon>
    </lineage>
</organism>